<name>F0ZD00_DICPU</name>
<protein>
    <submittedName>
        <fullName evidence="3">Uncharacterized protein</fullName>
    </submittedName>
</protein>
<keyword evidence="2" id="KW-0472">Membrane</keyword>
<dbReference type="VEuPathDB" id="AmoebaDB:DICPUDRAFT_76231"/>
<dbReference type="EMBL" id="GL870982">
    <property type="protein sequence ID" value="EGC38181.1"/>
    <property type="molecule type" value="Genomic_DNA"/>
</dbReference>
<dbReference type="InParanoid" id="F0ZD00"/>
<evidence type="ECO:0000313" key="3">
    <source>
        <dbReference type="EMBL" id="EGC38181.1"/>
    </source>
</evidence>
<evidence type="ECO:0000256" key="1">
    <source>
        <dbReference type="SAM" id="Coils"/>
    </source>
</evidence>
<dbReference type="Proteomes" id="UP000001064">
    <property type="component" value="Unassembled WGS sequence"/>
</dbReference>
<accession>F0ZD00</accession>
<reference evidence="4" key="1">
    <citation type="journal article" date="2011" name="Genome Biol.">
        <title>Comparative genomics of the social amoebae Dictyostelium discoideum and Dictyostelium purpureum.</title>
        <authorList>
            <consortium name="US DOE Joint Genome Institute (JGI-PGF)"/>
            <person name="Sucgang R."/>
            <person name="Kuo A."/>
            <person name="Tian X."/>
            <person name="Salerno W."/>
            <person name="Parikh A."/>
            <person name="Feasley C.L."/>
            <person name="Dalin E."/>
            <person name="Tu H."/>
            <person name="Huang E."/>
            <person name="Barry K."/>
            <person name="Lindquist E."/>
            <person name="Shapiro H."/>
            <person name="Bruce D."/>
            <person name="Schmutz J."/>
            <person name="Salamov A."/>
            <person name="Fey P."/>
            <person name="Gaudet P."/>
            <person name="Anjard C."/>
            <person name="Babu M.M."/>
            <person name="Basu S."/>
            <person name="Bushmanova Y."/>
            <person name="van der Wel H."/>
            <person name="Katoh-Kurasawa M."/>
            <person name="Dinh C."/>
            <person name="Coutinho P.M."/>
            <person name="Saito T."/>
            <person name="Elias M."/>
            <person name="Schaap P."/>
            <person name="Kay R.R."/>
            <person name="Henrissat B."/>
            <person name="Eichinger L."/>
            <person name="Rivero F."/>
            <person name="Putnam N.H."/>
            <person name="West C.M."/>
            <person name="Loomis W.F."/>
            <person name="Chisholm R.L."/>
            <person name="Shaulsky G."/>
            <person name="Strassmann J.E."/>
            <person name="Queller D.C."/>
            <person name="Kuspa A."/>
            <person name="Grigoriev I.V."/>
        </authorList>
    </citation>
    <scope>NUCLEOTIDE SEQUENCE [LARGE SCALE GENOMIC DNA]</scope>
    <source>
        <strain evidence="4">QSDP1</strain>
    </source>
</reference>
<gene>
    <name evidence="3" type="ORF">DICPUDRAFT_76231</name>
</gene>
<keyword evidence="1" id="KW-0175">Coiled coil</keyword>
<feature type="transmembrane region" description="Helical" evidence="2">
    <location>
        <begin position="7"/>
        <end position="32"/>
    </location>
</feature>
<dbReference type="RefSeq" id="XP_003285308.1">
    <property type="nucleotide sequence ID" value="XM_003285260.1"/>
</dbReference>
<dbReference type="KEGG" id="dpp:DICPUDRAFT_76231"/>
<dbReference type="GeneID" id="10502600"/>
<dbReference type="OrthoDB" id="21492at2759"/>
<keyword evidence="2" id="KW-1133">Transmembrane helix</keyword>
<sequence>MFSLDNLVIVFFIFLYSIFNSLITTIIINYYYCPQQQNNNSKMFSKEDVDRLLEKQKMEHLMNFSNEKATLSKENEAMKLKLVKKQIKSSKLKVLLSEYENTMKGVLEKPLAESESNKLRNALEENDQLKKKNIQLEETNSKLNTEVQVQVKKFNFLKVRAEERLENASEQLSEIKKVADKQILELGLKLKESESKLSLKK</sequence>
<keyword evidence="4" id="KW-1185">Reference proteome</keyword>
<evidence type="ECO:0000256" key="2">
    <source>
        <dbReference type="SAM" id="Phobius"/>
    </source>
</evidence>
<keyword evidence="2" id="KW-0812">Transmembrane</keyword>
<evidence type="ECO:0000313" key="4">
    <source>
        <dbReference type="Proteomes" id="UP000001064"/>
    </source>
</evidence>
<organism evidence="3 4">
    <name type="scientific">Dictyostelium purpureum</name>
    <name type="common">Slime mold</name>
    <dbReference type="NCBI Taxonomy" id="5786"/>
    <lineage>
        <taxon>Eukaryota</taxon>
        <taxon>Amoebozoa</taxon>
        <taxon>Evosea</taxon>
        <taxon>Eumycetozoa</taxon>
        <taxon>Dictyostelia</taxon>
        <taxon>Dictyosteliales</taxon>
        <taxon>Dictyosteliaceae</taxon>
        <taxon>Dictyostelium</taxon>
    </lineage>
</organism>
<proteinExistence type="predicted"/>
<feature type="coiled-coil region" evidence="1">
    <location>
        <begin position="112"/>
        <end position="185"/>
    </location>
</feature>
<dbReference type="AlphaFoldDB" id="F0ZD00"/>